<dbReference type="AlphaFoldDB" id="A0A975EZ53"/>
<feature type="chain" id="PRO_5037264291" evidence="5">
    <location>
        <begin position="22"/>
        <end position="272"/>
    </location>
</feature>
<accession>A0A975EZ53</accession>
<evidence type="ECO:0000313" key="8">
    <source>
        <dbReference type="EMBL" id="QTQ11447.1"/>
    </source>
</evidence>
<dbReference type="PROSITE" id="PS51257">
    <property type="entry name" value="PROKAR_LIPOPROTEIN"/>
    <property type="match status" value="1"/>
</dbReference>
<dbReference type="SMART" id="SM00079">
    <property type="entry name" value="PBPe"/>
    <property type="match status" value="1"/>
</dbReference>
<proteinExistence type="inferred from homology"/>
<evidence type="ECO:0000256" key="5">
    <source>
        <dbReference type="SAM" id="SignalP"/>
    </source>
</evidence>
<name>A0A975EZ53_9SPIR</name>
<dbReference type="InterPro" id="IPR018313">
    <property type="entry name" value="SBP_3_CS"/>
</dbReference>
<dbReference type="CDD" id="cd00996">
    <property type="entry name" value="PBP2_AatB_like"/>
    <property type="match status" value="1"/>
</dbReference>
<evidence type="ECO:0000259" key="6">
    <source>
        <dbReference type="SMART" id="SM00062"/>
    </source>
</evidence>
<protein>
    <submittedName>
        <fullName evidence="8">Amino acid ABC transporter substrate-binding protein</fullName>
    </submittedName>
</protein>
<reference evidence="8" key="1">
    <citation type="submission" date="2020-05" db="EMBL/GenBank/DDBJ databases">
        <authorList>
            <person name="Zeng H."/>
            <person name="Chan Y.K."/>
            <person name="Watt R.M."/>
        </authorList>
    </citation>
    <scope>NUCLEOTIDE SEQUENCE</scope>
    <source>
        <strain evidence="8">ATCC 700773</strain>
    </source>
</reference>
<dbReference type="GO" id="GO:0015276">
    <property type="term" value="F:ligand-gated monoatomic ion channel activity"/>
    <property type="evidence" value="ECO:0007669"/>
    <property type="project" value="InterPro"/>
</dbReference>
<comment type="similarity">
    <text evidence="2 4">Belongs to the bacterial solute-binding protein 3 family.</text>
</comment>
<evidence type="ECO:0000256" key="3">
    <source>
        <dbReference type="ARBA" id="ARBA00022729"/>
    </source>
</evidence>
<feature type="domain" description="Solute-binding protein family 3/N-terminal" evidence="6">
    <location>
        <begin position="43"/>
        <end position="266"/>
    </location>
</feature>
<dbReference type="EMBL" id="CP054257">
    <property type="protein sequence ID" value="QTQ11447.1"/>
    <property type="molecule type" value="Genomic_DNA"/>
</dbReference>
<dbReference type="PANTHER" id="PTHR35936:SF34">
    <property type="entry name" value="ABC TRANSPORTER EXTRACELLULAR-BINDING PROTEIN YCKB-RELATED"/>
    <property type="match status" value="1"/>
</dbReference>
<evidence type="ECO:0000256" key="1">
    <source>
        <dbReference type="ARBA" id="ARBA00004196"/>
    </source>
</evidence>
<dbReference type="PANTHER" id="PTHR35936">
    <property type="entry name" value="MEMBRANE-BOUND LYTIC MUREIN TRANSGLYCOSYLASE F"/>
    <property type="match status" value="1"/>
</dbReference>
<dbReference type="Gene3D" id="3.40.190.10">
    <property type="entry name" value="Periplasmic binding protein-like II"/>
    <property type="match status" value="2"/>
</dbReference>
<dbReference type="Pfam" id="PF00497">
    <property type="entry name" value="SBP_bac_3"/>
    <property type="match status" value="1"/>
</dbReference>
<reference evidence="8" key="2">
    <citation type="journal article" date="2021" name="Microbiol. Resour. Announc.">
        <title>Complete Genome Sequences of Three Human Oral Treponema parvum Isolates.</title>
        <authorList>
            <person name="Zeng H."/>
            <person name="Watt R.M."/>
        </authorList>
    </citation>
    <scope>NUCLEOTIDE SEQUENCE</scope>
    <source>
        <strain evidence="8">ATCC 700773</strain>
    </source>
</reference>
<dbReference type="GO" id="GO:0016020">
    <property type="term" value="C:membrane"/>
    <property type="evidence" value="ECO:0007669"/>
    <property type="project" value="InterPro"/>
</dbReference>
<evidence type="ECO:0000256" key="2">
    <source>
        <dbReference type="ARBA" id="ARBA00010333"/>
    </source>
</evidence>
<dbReference type="GO" id="GO:0030313">
    <property type="term" value="C:cell envelope"/>
    <property type="evidence" value="ECO:0007669"/>
    <property type="project" value="UniProtKB-SubCell"/>
</dbReference>
<comment type="subcellular location">
    <subcellularLocation>
        <location evidence="1">Cell envelope</location>
    </subcellularLocation>
</comment>
<dbReference type="RefSeq" id="WP_210118243.1">
    <property type="nucleotide sequence ID" value="NZ_CP054257.1"/>
</dbReference>
<feature type="domain" description="Ionotropic glutamate receptor C-terminal" evidence="7">
    <location>
        <begin position="45"/>
        <end position="265"/>
    </location>
</feature>
<dbReference type="SMART" id="SM00062">
    <property type="entry name" value="PBPb"/>
    <property type="match status" value="1"/>
</dbReference>
<organism evidence="8 9">
    <name type="scientific">Treponema parvum</name>
    <dbReference type="NCBI Taxonomy" id="138851"/>
    <lineage>
        <taxon>Bacteria</taxon>
        <taxon>Pseudomonadati</taxon>
        <taxon>Spirochaetota</taxon>
        <taxon>Spirochaetia</taxon>
        <taxon>Spirochaetales</taxon>
        <taxon>Treponemataceae</taxon>
        <taxon>Treponema</taxon>
    </lineage>
</organism>
<gene>
    <name evidence="8" type="ORF">HRI96_04080</name>
</gene>
<keyword evidence="3 5" id="KW-0732">Signal</keyword>
<dbReference type="InterPro" id="IPR001320">
    <property type="entry name" value="Iontro_rcpt_C"/>
</dbReference>
<dbReference type="Proteomes" id="UP000671995">
    <property type="component" value="Chromosome"/>
</dbReference>
<dbReference type="InterPro" id="IPR001638">
    <property type="entry name" value="Solute-binding_3/MltF_N"/>
</dbReference>
<feature type="signal peptide" evidence="5">
    <location>
        <begin position="1"/>
        <end position="21"/>
    </location>
</feature>
<dbReference type="SUPFAM" id="SSF53850">
    <property type="entry name" value="Periplasmic binding protein-like II"/>
    <property type="match status" value="1"/>
</dbReference>
<dbReference type="PROSITE" id="PS01039">
    <property type="entry name" value="SBP_BACTERIAL_3"/>
    <property type="match status" value="1"/>
</dbReference>
<evidence type="ECO:0000259" key="7">
    <source>
        <dbReference type="SMART" id="SM00079"/>
    </source>
</evidence>
<evidence type="ECO:0000256" key="4">
    <source>
        <dbReference type="RuleBase" id="RU003744"/>
    </source>
</evidence>
<evidence type="ECO:0000313" key="9">
    <source>
        <dbReference type="Proteomes" id="UP000671995"/>
    </source>
</evidence>
<sequence>MKKIKKIALIGIAFLSLVSCAKKTEAAAGALDNSLENLQKRGVFVLGLDDSFPPLGFRSETNEIVGYDIDLAKEVAARLKVKFKAQPIQWDAKEQELNTGKIDCIWNGFTVTPEREKALAFTKPYLNNRQIVIVRKDSGIASLSDLAGKKVGVQSGSSAQDAIDSSGSFKSSLKSIVMFKDNITALNDLEIKQIDAVVMDEVVGNYSITTTKKPFTALDEGLSAEEYGIGFRKNDVKLRDKVQEILEEMQKDGTVAAISGKWFGKDISVIGR</sequence>